<dbReference type="AlphaFoldDB" id="A0A4D5S3H2"/>
<sequence length="241" mass="27334">MRLGILGAFVTSLVPVGKGYGVNVVVTSVATWWRVDDLRPVTTWPFEMCKGCTHAAPRQVGNHGSTDKTSSEAGFSKRIHDEKSAYDKFERKPVLSKRNCRNLCAGYDRILRQLRSCLTHFLRSNQQGRQRRSVTWYRPPTDIYFSSCSSRASRLQPARKKEGVLKTDHDDQERRIHKHTRRATTATILPTERARQNIVGLAATSTRRTVAPAVLGQDRLSMTGWPTEWNMPARPLWTLTG</sequence>
<organism evidence="2">
    <name type="scientific">Ixodes scapularis</name>
    <name type="common">Black-legged tick</name>
    <name type="synonym">Deer tick</name>
    <dbReference type="NCBI Taxonomy" id="6945"/>
    <lineage>
        <taxon>Eukaryota</taxon>
        <taxon>Metazoa</taxon>
        <taxon>Ecdysozoa</taxon>
        <taxon>Arthropoda</taxon>
        <taxon>Chelicerata</taxon>
        <taxon>Arachnida</taxon>
        <taxon>Acari</taxon>
        <taxon>Parasitiformes</taxon>
        <taxon>Ixodida</taxon>
        <taxon>Ixodoidea</taxon>
        <taxon>Ixodidae</taxon>
        <taxon>Ixodinae</taxon>
        <taxon>Ixodes</taxon>
    </lineage>
</organism>
<keyword evidence="1" id="KW-0732">Signal</keyword>
<feature type="signal peptide" evidence="1">
    <location>
        <begin position="1"/>
        <end position="19"/>
    </location>
</feature>
<accession>A0A4D5S3H2</accession>
<proteinExistence type="predicted"/>
<name>A0A4D5S3H2_IXOSC</name>
<evidence type="ECO:0000256" key="1">
    <source>
        <dbReference type="SAM" id="SignalP"/>
    </source>
</evidence>
<reference evidence="2" key="1">
    <citation type="submission" date="2019-04" db="EMBL/GenBank/DDBJ databases">
        <title>An insight into the mialome of Ixodes scapularis.</title>
        <authorList>
            <person name="Ribeiro J.M."/>
            <person name="Mather T.N."/>
            <person name="Karim S."/>
        </authorList>
    </citation>
    <scope>NUCLEOTIDE SEQUENCE</scope>
</reference>
<protein>
    <submittedName>
        <fullName evidence="2">Putative conserved secreted protein</fullName>
    </submittedName>
</protein>
<feature type="chain" id="PRO_5020032336" evidence="1">
    <location>
        <begin position="20"/>
        <end position="241"/>
    </location>
</feature>
<evidence type="ECO:0000313" key="2">
    <source>
        <dbReference type="EMBL" id="MOY43461.1"/>
    </source>
</evidence>
<dbReference type="VEuPathDB" id="VectorBase:ISCW019714"/>
<dbReference type="EMBL" id="GHJT01009490">
    <property type="protein sequence ID" value="MOY43461.1"/>
    <property type="molecule type" value="Transcribed_RNA"/>
</dbReference>